<sequence length="101" mass="11763">MRPCPFLGQYFNGTPAAYAEFKRVFNISPNVEVRLLLNRDPKNLPLRQGELIFPLMAITEGGIRFPLHQFVRQVLRTLNLNTSQLTMNSYRIIMSVIELRR</sequence>
<keyword evidence="2" id="KW-1185">Reference proteome</keyword>
<dbReference type="Proteomes" id="UP001062846">
    <property type="component" value="Chromosome 10"/>
</dbReference>
<proteinExistence type="predicted"/>
<accession>A0ACC0M4K4</accession>
<gene>
    <name evidence="1" type="ORF">RHMOL_Rhmol10G0165600</name>
</gene>
<dbReference type="EMBL" id="CM046397">
    <property type="protein sequence ID" value="KAI8535328.1"/>
    <property type="molecule type" value="Genomic_DNA"/>
</dbReference>
<organism evidence="1 2">
    <name type="scientific">Rhododendron molle</name>
    <name type="common">Chinese azalea</name>
    <name type="synonym">Azalea mollis</name>
    <dbReference type="NCBI Taxonomy" id="49168"/>
    <lineage>
        <taxon>Eukaryota</taxon>
        <taxon>Viridiplantae</taxon>
        <taxon>Streptophyta</taxon>
        <taxon>Embryophyta</taxon>
        <taxon>Tracheophyta</taxon>
        <taxon>Spermatophyta</taxon>
        <taxon>Magnoliopsida</taxon>
        <taxon>eudicotyledons</taxon>
        <taxon>Gunneridae</taxon>
        <taxon>Pentapetalae</taxon>
        <taxon>asterids</taxon>
        <taxon>Ericales</taxon>
        <taxon>Ericaceae</taxon>
        <taxon>Ericoideae</taxon>
        <taxon>Rhodoreae</taxon>
        <taxon>Rhododendron</taxon>
    </lineage>
</organism>
<evidence type="ECO:0000313" key="1">
    <source>
        <dbReference type="EMBL" id="KAI8535328.1"/>
    </source>
</evidence>
<reference evidence="1" key="1">
    <citation type="submission" date="2022-02" db="EMBL/GenBank/DDBJ databases">
        <title>Plant Genome Project.</title>
        <authorList>
            <person name="Zhang R.-G."/>
        </authorList>
    </citation>
    <scope>NUCLEOTIDE SEQUENCE</scope>
    <source>
        <strain evidence="1">AT1</strain>
    </source>
</reference>
<name>A0ACC0M4K4_RHOML</name>
<comment type="caution">
    <text evidence="1">The sequence shown here is derived from an EMBL/GenBank/DDBJ whole genome shotgun (WGS) entry which is preliminary data.</text>
</comment>
<evidence type="ECO:0000313" key="2">
    <source>
        <dbReference type="Proteomes" id="UP001062846"/>
    </source>
</evidence>
<protein>
    <submittedName>
        <fullName evidence="1">Uncharacterized protein</fullName>
    </submittedName>
</protein>